<name>A0A9N9GTV9_9GLOM</name>
<keyword evidence="3" id="KW-1185">Reference proteome</keyword>
<dbReference type="EMBL" id="CAJVPV010008743">
    <property type="protein sequence ID" value="CAG8634158.1"/>
    <property type="molecule type" value="Genomic_DNA"/>
</dbReference>
<accession>A0A9N9GTV9</accession>
<evidence type="ECO:0000313" key="3">
    <source>
        <dbReference type="Proteomes" id="UP000789342"/>
    </source>
</evidence>
<feature type="region of interest" description="Disordered" evidence="1">
    <location>
        <begin position="1"/>
        <end position="25"/>
    </location>
</feature>
<proteinExistence type="predicted"/>
<dbReference type="AlphaFoldDB" id="A0A9N9GTV9"/>
<organism evidence="2 3">
    <name type="scientific">Acaulospora morrowiae</name>
    <dbReference type="NCBI Taxonomy" id="94023"/>
    <lineage>
        <taxon>Eukaryota</taxon>
        <taxon>Fungi</taxon>
        <taxon>Fungi incertae sedis</taxon>
        <taxon>Mucoromycota</taxon>
        <taxon>Glomeromycotina</taxon>
        <taxon>Glomeromycetes</taxon>
        <taxon>Diversisporales</taxon>
        <taxon>Acaulosporaceae</taxon>
        <taxon>Acaulospora</taxon>
    </lineage>
</organism>
<protein>
    <submittedName>
        <fullName evidence="2">15363_t:CDS:1</fullName>
    </submittedName>
</protein>
<dbReference type="Proteomes" id="UP000789342">
    <property type="component" value="Unassembled WGS sequence"/>
</dbReference>
<comment type="caution">
    <text evidence="2">The sequence shown here is derived from an EMBL/GenBank/DDBJ whole genome shotgun (WGS) entry which is preliminary data.</text>
</comment>
<sequence length="75" mass="8599">KELEVPISHNGIEGLARPDEINANDYESGDVFDEWKYESEEGLEEESYYTEKRSEGEETTLEEILSPVIYLAALE</sequence>
<feature type="non-terminal residue" evidence="2">
    <location>
        <position position="1"/>
    </location>
</feature>
<gene>
    <name evidence="2" type="ORF">AMORRO_LOCUS9223</name>
</gene>
<evidence type="ECO:0000313" key="2">
    <source>
        <dbReference type="EMBL" id="CAG8634158.1"/>
    </source>
</evidence>
<reference evidence="2" key="1">
    <citation type="submission" date="2021-06" db="EMBL/GenBank/DDBJ databases">
        <authorList>
            <person name="Kallberg Y."/>
            <person name="Tangrot J."/>
            <person name="Rosling A."/>
        </authorList>
    </citation>
    <scope>NUCLEOTIDE SEQUENCE</scope>
    <source>
        <strain evidence="2">CL551</strain>
    </source>
</reference>
<evidence type="ECO:0000256" key="1">
    <source>
        <dbReference type="SAM" id="MobiDB-lite"/>
    </source>
</evidence>